<dbReference type="STRING" id="1851148.SMSP2_02138"/>
<feature type="chain" id="PRO_5012117201" evidence="1">
    <location>
        <begin position="22"/>
        <end position="237"/>
    </location>
</feature>
<dbReference type="KEGG" id="pbas:SMSP2_02138"/>
<evidence type="ECO:0000313" key="3">
    <source>
        <dbReference type="EMBL" id="AQQ71760.1"/>
    </source>
</evidence>
<name>A0A1Q2MGF5_9BACT</name>
<dbReference type="NCBIfam" id="TIGR02595">
    <property type="entry name" value="PEP_CTERM"/>
    <property type="match status" value="1"/>
</dbReference>
<accession>A0A1Q2MGF5</accession>
<dbReference type="InterPro" id="IPR013424">
    <property type="entry name" value="Ice-binding_C"/>
</dbReference>
<keyword evidence="4" id="KW-1185">Reference proteome</keyword>
<organism evidence="3 4">
    <name type="scientific">Limihaloglobus sulfuriphilus</name>
    <dbReference type="NCBI Taxonomy" id="1851148"/>
    <lineage>
        <taxon>Bacteria</taxon>
        <taxon>Pseudomonadati</taxon>
        <taxon>Planctomycetota</taxon>
        <taxon>Phycisphaerae</taxon>
        <taxon>Sedimentisphaerales</taxon>
        <taxon>Sedimentisphaeraceae</taxon>
        <taxon>Limihaloglobus</taxon>
    </lineage>
</organism>
<gene>
    <name evidence="3" type="ORF">SMSP2_02138</name>
</gene>
<dbReference type="Proteomes" id="UP000188181">
    <property type="component" value="Chromosome"/>
</dbReference>
<evidence type="ECO:0000313" key="4">
    <source>
        <dbReference type="Proteomes" id="UP000188181"/>
    </source>
</evidence>
<dbReference type="Pfam" id="PF07589">
    <property type="entry name" value="PEP-CTERM"/>
    <property type="match status" value="1"/>
</dbReference>
<dbReference type="AlphaFoldDB" id="A0A1Q2MGF5"/>
<feature type="signal peptide" evidence="1">
    <location>
        <begin position="1"/>
        <end position="21"/>
    </location>
</feature>
<dbReference type="RefSeq" id="WP_146683903.1">
    <property type="nucleotide sequence ID" value="NZ_CP019646.1"/>
</dbReference>
<reference evidence="4" key="1">
    <citation type="submission" date="2017-02" db="EMBL/GenBank/DDBJ databases">
        <title>Comparative genomics and description of representatives of a novel lineage of planctomycetes thriving in anoxic sediments.</title>
        <authorList>
            <person name="Spring S."/>
            <person name="Bunk B."/>
            <person name="Sproer C."/>
        </authorList>
    </citation>
    <scope>NUCLEOTIDE SEQUENCE [LARGE SCALE GENOMIC DNA]</scope>
    <source>
        <strain evidence="4">SM-Chi-D1</strain>
    </source>
</reference>
<dbReference type="EMBL" id="CP019646">
    <property type="protein sequence ID" value="AQQ71760.1"/>
    <property type="molecule type" value="Genomic_DNA"/>
</dbReference>
<evidence type="ECO:0000259" key="2">
    <source>
        <dbReference type="Pfam" id="PF07589"/>
    </source>
</evidence>
<proteinExistence type="predicted"/>
<keyword evidence="1" id="KW-0732">Signal</keyword>
<evidence type="ECO:0000256" key="1">
    <source>
        <dbReference type="SAM" id="SignalP"/>
    </source>
</evidence>
<protein>
    <submittedName>
        <fullName evidence="3">PEP-CTERM motif protein</fullName>
    </submittedName>
</protein>
<sequence precursor="true">MREMMKLSLFVVLSVSVCLNAATLFQDNFDQYDYNSGVKLDVQSGGVWQGAGAPMTKFVSWAPGWAQHSNGTYGDTTMRLAFTDAGQSDMIVDVDTKMVSGYPMEYYAAARASDSQYVAAGVVLDTANLDAYARIIDSDGAAYGDYYFADYDAAQPFHIQLIVDGADVTANFSHLGVDITLNTTTTVLTGTNAGFGGKYRWNYPNGYFDNFAVSEVPEPATMLLLGLGGLACLKRRK</sequence>
<feature type="domain" description="Ice-binding protein C-terminal" evidence="2">
    <location>
        <begin position="216"/>
        <end position="236"/>
    </location>
</feature>